<sequence>MQSIRTALWTVLAVSFLAGACKNDEQNVAPTDDNEALTTAILSLTNTANAQDVVTATIENLNTTADFTKATLNLKANATYSGAVQLYDKTQTPTLDATTEIREKANEHLFVYTPSAANLLTVTITDKDSNPTPGPYPIGLAFTLKAGVAAMGKLKVQLRHQPNAKNGTSAPGSDDLNVDFPVTII</sequence>
<feature type="chain" id="PRO_5011698564" description="Type 1 periplasmic binding fold superfamily protein" evidence="1">
    <location>
        <begin position="21"/>
        <end position="185"/>
    </location>
</feature>
<dbReference type="STRING" id="662367.SAMN05216167_104443"/>
<evidence type="ECO:0000313" key="3">
    <source>
        <dbReference type="Proteomes" id="UP000198598"/>
    </source>
</evidence>
<dbReference type="RefSeq" id="WP_093827093.1">
    <property type="nucleotide sequence ID" value="NZ_FOLQ01000004.1"/>
</dbReference>
<gene>
    <name evidence="2" type="ORF">SAMN05216167_104443</name>
</gene>
<accession>A0A1I1RK92</accession>
<dbReference type="AlphaFoldDB" id="A0A1I1RK92"/>
<dbReference type="PROSITE" id="PS51257">
    <property type="entry name" value="PROKAR_LIPOPROTEIN"/>
    <property type="match status" value="1"/>
</dbReference>
<proteinExistence type="predicted"/>
<dbReference type="EMBL" id="FOLQ01000004">
    <property type="protein sequence ID" value="SFD34704.1"/>
    <property type="molecule type" value="Genomic_DNA"/>
</dbReference>
<evidence type="ECO:0000313" key="2">
    <source>
        <dbReference type="EMBL" id="SFD34704.1"/>
    </source>
</evidence>
<organism evidence="2 3">
    <name type="scientific">Spirosoma endophyticum</name>
    <dbReference type="NCBI Taxonomy" id="662367"/>
    <lineage>
        <taxon>Bacteria</taxon>
        <taxon>Pseudomonadati</taxon>
        <taxon>Bacteroidota</taxon>
        <taxon>Cytophagia</taxon>
        <taxon>Cytophagales</taxon>
        <taxon>Cytophagaceae</taxon>
        <taxon>Spirosoma</taxon>
    </lineage>
</organism>
<keyword evidence="1" id="KW-0732">Signal</keyword>
<evidence type="ECO:0008006" key="4">
    <source>
        <dbReference type="Google" id="ProtNLM"/>
    </source>
</evidence>
<protein>
    <recommendedName>
        <fullName evidence="4">Type 1 periplasmic binding fold superfamily protein</fullName>
    </recommendedName>
</protein>
<dbReference type="OrthoDB" id="713689at2"/>
<name>A0A1I1RK92_9BACT</name>
<evidence type="ECO:0000256" key="1">
    <source>
        <dbReference type="SAM" id="SignalP"/>
    </source>
</evidence>
<feature type="signal peptide" evidence="1">
    <location>
        <begin position="1"/>
        <end position="20"/>
    </location>
</feature>
<dbReference type="Proteomes" id="UP000198598">
    <property type="component" value="Unassembled WGS sequence"/>
</dbReference>
<keyword evidence="3" id="KW-1185">Reference proteome</keyword>
<reference evidence="2 3" key="1">
    <citation type="submission" date="2016-10" db="EMBL/GenBank/DDBJ databases">
        <authorList>
            <person name="de Groot N.N."/>
        </authorList>
    </citation>
    <scope>NUCLEOTIDE SEQUENCE [LARGE SCALE GENOMIC DNA]</scope>
    <source>
        <strain evidence="2 3">DSM 26130</strain>
    </source>
</reference>